<evidence type="ECO:0000256" key="3">
    <source>
        <dbReference type="ARBA" id="ARBA00023015"/>
    </source>
</evidence>
<accession>A0A507DUR5</accession>
<keyword evidence="5" id="KW-0539">Nucleus</keyword>
<dbReference type="GO" id="GO:0008270">
    <property type="term" value="F:zinc ion binding"/>
    <property type="evidence" value="ECO:0007669"/>
    <property type="project" value="InterPro"/>
</dbReference>
<dbReference type="InterPro" id="IPR050815">
    <property type="entry name" value="TF_fung"/>
</dbReference>
<comment type="caution">
    <text evidence="7">The sequence shown here is derived from an EMBL/GenBank/DDBJ whole genome shotgun (WGS) entry which is preliminary data.</text>
</comment>
<evidence type="ECO:0000256" key="5">
    <source>
        <dbReference type="ARBA" id="ARBA00023242"/>
    </source>
</evidence>
<evidence type="ECO:0000313" key="7">
    <source>
        <dbReference type="EMBL" id="TPX55463.1"/>
    </source>
</evidence>
<keyword evidence="3" id="KW-0805">Transcription regulation</keyword>
<name>A0A507DUR5_9FUNG</name>
<feature type="domain" description="Xylanolytic transcriptional activator regulatory" evidence="6">
    <location>
        <begin position="155"/>
        <end position="310"/>
    </location>
</feature>
<evidence type="ECO:0000256" key="2">
    <source>
        <dbReference type="ARBA" id="ARBA00022723"/>
    </source>
</evidence>
<dbReference type="GO" id="GO:0000981">
    <property type="term" value="F:DNA-binding transcription factor activity, RNA polymerase II-specific"/>
    <property type="evidence" value="ECO:0007669"/>
    <property type="project" value="InterPro"/>
</dbReference>
<evidence type="ECO:0000259" key="6">
    <source>
        <dbReference type="Pfam" id="PF04082"/>
    </source>
</evidence>
<sequence length="629" mass="70737">MEPAKYAQQYRPLLLPQPRNRFPATMRKPPGRIRDIEDDFSKLAAGPGKVEEQAVNPLPPKKNHAAPSQIHIKTERSKSDSSCFPPRIMVSPTLTNVSARCQSPSTSCVSASPTDSHHSKHPFLTPPMPTPFQPRSPMVIDELFTPPVIHDIMRTFFDDCSTRWVQMPIHEATFMREFDSQPSYLVYALCAMSASSCGNTALRSYVALRGVPNYRAGEQYFWRALSMVNYMVQNPSLESCIALASLKYAASLANEVQWSEPLRRATIDTAIKLNLHIDPDIEEVHGRLPWLMKEQMRRTWWAAFVMDTVDTNVSDRFATLSIPSNILPKLHSTGGSSWAVKPIAPSALYNSVTAHDGEPTLSAFVPGLHLDVAKGVYHFTGLFLRIMRLRGPIFQVLDATFKGLRGGDGNLEGAFPSPDPAAAAQWELSADVQHTIQDIHLELSQSLDLLPDWARSIDQYDTFSNNSADTYPPPWQLYTQHLIADCMYIALHLPTIFIYTRLKQPPSHPAISKAFSICLTHAHRVSARLRRLRTINPSCFCMSQYASFFVLYSAIIIIMAARLGVTGNVVPLADPYQPLYPRTTPLQDLHEDLDIYLWFTHQMGHKHYFAAYAHAFIRSMRDECAEQSA</sequence>
<evidence type="ECO:0000256" key="1">
    <source>
        <dbReference type="ARBA" id="ARBA00004123"/>
    </source>
</evidence>
<dbReference type="PANTHER" id="PTHR47338:SF5">
    <property type="entry name" value="ZN(II)2CYS6 TRANSCRIPTION FACTOR (EUROFUNG)"/>
    <property type="match status" value="1"/>
</dbReference>
<protein>
    <recommendedName>
        <fullName evidence="6">Xylanolytic transcriptional activator regulatory domain-containing protein</fullName>
    </recommendedName>
</protein>
<keyword evidence="2" id="KW-0479">Metal-binding</keyword>
<dbReference type="PANTHER" id="PTHR47338">
    <property type="entry name" value="ZN(II)2CYS6 TRANSCRIPTION FACTOR (EUROFUNG)-RELATED"/>
    <property type="match status" value="1"/>
</dbReference>
<gene>
    <name evidence="7" type="ORF">PhCBS80983_g05310</name>
</gene>
<keyword evidence="4" id="KW-0804">Transcription</keyword>
<dbReference type="EMBL" id="QEAQ01000109">
    <property type="protein sequence ID" value="TPX55463.1"/>
    <property type="molecule type" value="Genomic_DNA"/>
</dbReference>
<dbReference type="Pfam" id="PF04082">
    <property type="entry name" value="Fungal_trans"/>
    <property type="match status" value="1"/>
</dbReference>
<dbReference type="InterPro" id="IPR007219">
    <property type="entry name" value="XnlR_reg_dom"/>
</dbReference>
<keyword evidence="8" id="KW-1185">Reference proteome</keyword>
<dbReference type="Proteomes" id="UP000318582">
    <property type="component" value="Unassembled WGS sequence"/>
</dbReference>
<dbReference type="CDD" id="cd12148">
    <property type="entry name" value="fungal_TF_MHR"/>
    <property type="match status" value="1"/>
</dbReference>
<dbReference type="AlphaFoldDB" id="A0A507DUR5"/>
<evidence type="ECO:0000256" key="4">
    <source>
        <dbReference type="ARBA" id="ARBA00023163"/>
    </source>
</evidence>
<comment type="subcellular location">
    <subcellularLocation>
        <location evidence="1">Nucleus</location>
    </subcellularLocation>
</comment>
<proteinExistence type="predicted"/>
<dbReference type="GO" id="GO:0006351">
    <property type="term" value="P:DNA-templated transcription"/>
    <property type="evidence" value="ECO:0007669"/>
    <property type="project" value="InterPro"/>
</dbReference>
<dbReference type="STRING" id="109895.A0A507DUR5"/>
<reference evidence="7 8" key="1">
    <citation type="journal article" date="2019" name="Sci. Rep.">
        <title>Comparative genomics of chytrid fungi reveal insights into the obligate biotrophic and pathogenic lifestyle of Synchytrium endobioticum.</title>
        <authorList>
            <person name="van de Vossenberg B.T.L.H."/>
            <person name="Warris S."/>
            <person name="Nguyen H.D.T."/>
            <person name="van Gent-Pelzer M.P.E."/>
            <person name="Joly D.L."/>
            <person name="van de Geest H.C."/>
            <person name="Bonants P.J.M."/>
            <person name="Smith D.S."/>
            <person name="Levesque C.A."/>
            <person name="van der Lee T.A.J."/>
        </authorList>
    </citation>
    <scope>NUCLEOTIDE SEQUENCE [LARGE SCALE GENOMIC DNA]</scope>
    <source>
        <strain evidence="7 8">CBS 809.83</strain>
    </source>
</reference>
<dbReference type="GO" id="GO:0005634">
    <property type="term" value="C:nucleus"/>
    <property type="evidence" value="ECO:0007669"/>
    <property type="project" value="UniProtKB-SubCell"/>
</dbReference>
<organism evidence="7 8">
    <name type="scientific">Powellomyces hirtus</name>
    <dbReference type="NCBI Taxonomy" id="109895"/>
    <lineage>
        <taxon>Eukaryota</taxon>
        <taxon>Fungi</taxon>
        <taxon>Fungi incertae sedis</taxon>
        <taxon>Chytridiomycota</taxon>
        <taxon>Chytridiomycota incertae sedis</taxon>
        <taxon>Chytridiomycetes</taxon>
        <taxon>Spizellomycetales</taxon>
        <taxon>Powellomycetaceae</taxon>
        <taxon>Powellomyces</taxon>
    </lineage>
</organism>
<dbReference type="GO" id="GO:0003677">
    <property type="term" value="F:DNA binding"/>
    <property type="evidence" value="ECO:0007669"/>
    <property type="project" value="InterPro"/>
</dbReference>
<evidence type="ECO:0000313" key="8">
    <source>
        <dbReference type="Proteomes" id="UP000318582"/>
    </source>
</evidence>